<name>A0A1X7MU25_9HYPH</name>
<evidence type="ECO:0000313" key="2">
    <source>
        <dbReference type="EMBL" id="SMH27828.1"/>
    </source>
</evidence>
<gene>
    <name evidence="2" type="ORF">SAMN02982922_0643</name>
</gene>
<protein>
    <submittedName>
        <fullName evidence="2">Uncharacterized protein</fullName>
    </submittedName>
</protein>
<evidence type="ECO:0000313" key="3">
    <source>
        <dbReference type="Proteomes" id="UP000193083"/>
    </source>
</evidence>
<proteinExistence type="predicted"/>
<organism evidence="2 3">
    <name type="scientific">Mesorhizobium australicum</name>
    <dbReference type="NCBI Taxonomy" id="536018"/>
    <lineage>
        <taxon>Bacteria</taxon>
        <taxon>Pseudomonadati</taxon>
        <taxon>Pseudomonadota</taxon>
        <taxon>Alphaproteobacteria</taxon>
        <taxon>Hyphomicrobiales</taxon>
        <taxon>Phyllobacteriaceae</taxon>
        <taxon>Mesorhizobium</taxon>
    </lineage>
</organism>
<feature type="compositionally biased region" description="Basic and acidic residues" evidence="1">
    <location>
        <begin position="7"/>
        <end position="18"/>
    </location>
</feature>
<sequence>MAKHRRGVGEPRHLDRTAGLKHYHRARIGLQHGRDELFLPARKHDYLHPS</sequence>
<dbReference type="Proteomes" id="UP000193083">
    <property type="component" value="Unassembled WGS sequence"/>
</dbReference>
<accession>A0A1X7MU25</accession>
<reference evidence="2 3" key="1">
    <citation type="submission" date="2017-04" db="EMBL/GenBank/DDBJ databases">
        <authorList>
            <person name="Afonso C.L."/>
            <person name="Miller P.J."/>
            <person name="Scott M.A."/>
            <person name="Spackman E."/>
            <person name="Goraichik I."/>
            <person name="Dimitrov K.M."/>
            <person name="Suarez D.L."/>
            <person name="Swayne D.E."/>
        </authorList>
    </citation>
    <scope>NUCLEOTIDE SEQUENCE [LARGE SCALE GENOMIC DNA]</scope>
    <source>
        <strain evidence="2 3">B5P</strain>
    </source>
</reference>
<dbReference type="EMBL" id="FXBL01000004">
    <property type="protein sequence ID" value="SMH27828.1"/>
    <property type="molecule type" value="Genomic_DNA"/>
</dbReference>
<dbReference type="AlphaFoldDB" id="A0A1X7MU25"/>
<keyword evidence="3" id="KW-1185">Reference proteome</keyword>
<evidence type="ECO:0000256" key="1">
    <source>
        <dbReference type="SAM" id="MobiDB-lite"/>
    </source>
</evidence>
<feature type="region of interest" description="Disordered" evidence="1">
    <location>
        <begin position="1"/>
        <end position="20"/>
    </location>
</feature>